<dbReference type="HOGENOM" id="CLU_579866_0_0_5"/>
<gene>
    <name evidence="1" type="ordered locus">RPE_0680</name>
</gene>
<dbReference type="OrthoDB" id="5497910at2"/>
<organism evidence="1">
    <name type="scientific">Rhodopseudomonas palustris (strain BisA53)</name>
    <dbReference type="NCBI Taxonomy" id="316055"/>
    <lineage>
        <taxon>Bacteria</taxon>
        <taxon>Pseudomonadati</taxon>
        <taxon>Pseudomonadota</taxon>
        <taxon>Alphaproteobacteria</taxon>
        <taxon>Hyphomicrobiales</taxon>
        <taxon>Nitrobacteraceae</taxon>
        <taxon>Rhodopseudomonas</taxon>
    </lineage>
</organism>
<dbReference type="EMBL" id="CP000463">
    <property type="protein sequence ID" value="ABJ04638.1"/>
    <property type="molecule type" value="Genomic_DNA"/>
</dbReference>
<dbReference type="AlphaFoldDB" id="Q07TU6"/>
<evidence type="ECO:0000313" key="1">
    <source>
        <dbReference type="EMBL" id="ABJ04638.1"/>
    </source>
</evidence>
<dbReference type="KEGG" id="rpe:RPE_0680"/>
<sequence length="471" mass="53871">MLAAEDIIREFALFRGNGPGIESWITDKTPIGVLERLAQIADTSISLAQLNQLLILSHEAGVSDGFFAYYWKSGKTLHRVHPYDVTKIPGYSTSFEDTGTIQSIQHLKWGLHRFYTDALLYFGNVREAYRYLRQKSFDELSAFFKQKRFDTERLKSRGQTLAMQSIAKDDRYLIAELACKTYEPKAKDSLVKLLTDEYRRLKKANAHRITFRDLVGQKSSASVIPRQGELEFSIDEVLDEQIEDEAAIVSKIQPLMKRFEAARKTALINTEQYISMIDDLDIYVATSMRTRADFRKMAEFCENIFGHAKLKSYALRYFDPTLSAASGHEDKGLIECLMVKCAKILIYVAGERDSYGKDAEAAMALSQGKPVIFFCDATMRSKFYREIHPLSRLIEFSTGIPVGAIVTDKIEDVIDIVDRVLTNDMEYKLEQGKPGHFQLKESLTNSIVRLQTADLLLREAFWNYYSIGHRR</sequence>
<reference evidence="1" key="1">
    <citation type="submission" date="2006-09" db="EMBL/GenBank/DDBJ databases">
        <title>Complete sequence of Rhodopseudomonas palustris BisA53.</title>
        <authorList>
            <consortium name="US DOE Joint Genome Institute"/>
            <person name="Copeland A."/>
            <person name="Lucas S."/>
            <person name="Lapidus A."/>
            <person name="Barry K."/>
            <person name="Detter J.C."/>
            <person name="Glavina del Rio T."/>
            <person name="Hammon N."/>
            <person name="Israni S."/>
            <person name="Dalin E."/>
            <person name="Tice H."/>
            <person name="Pitluck S."/>
            <person name="Chain P."/>
            <person name="Malfatti S."/>
            <person name="Shin M."/>
            <person name="Vergez L."/>
            <person name="Schmutz J."/>
            <person name="Larimer F."/>
            <person name="Land M."/>
            <person name="Hauser L."/>
            <person name="Pelletier D.A."/>
            <person name="Kyrpides N."/>
            <person name="Kim E."/>
            <person name="Harwood C.S."/>
            <person name="Oda Y."/>
            <person name="Richardson P."/>
        </authorList>
    </citation>
    <scope>NUCLEOTIDE SEQUENCE [LARGE SCALE GENOMIC DNA]</scope>
    <source>
        <strain evidence="1">BisA53</strain>
    </source>
</reference>
<name>Q07TU6_RHOP5</name>
<proteinExistence type="predicted"/>
<accession>Q07TU6</accession>
<dbReference type="eggNOG" id="COG1476">
    <property type="taxonomic scope" value="Bacteria"/>
</dbReference>
<protein>
    <submittedName>
        <fullName evidence="1">Uncharacterized protein</fullName>
    </submittedName>
</protein>